<dbReference type="AlphaFoldDB" id="A0AAV2RV14"/>
<dbReference type="InterPro" id="IPR042307">
    <property type="entry name" value="Reeler_sf"/>
</dbReference>
<evidence type="ECO:0000256" key="5">
    <source>
        <dbReference type="ARBA" id="ARBA00022588"/>
    </source>
</evidence>
<reference evidence="11 12" key="1">
    <citation type="submission" date="2024-05" db="EMBL/GenBank/DDBJ databases">
        <authorList>
            <person name="Wallberg A."/>
        </authorList>
    </citation>
    <scope>NUCLEOTIDE SEQUENCE [LARGE SCALE GENOMIC DNA]</scope>
</reference>
<evidence type="ECO:0000256" key="3">
    <source>
        <dbReference type="ARBA" id="ARBA00022525"/>
    </source>
</evidence>
<keyword evidence="6 9" id="KW-0732">Signal</keyword>
<dbReference type="PANTHER" id="PTHR45828:SF9">
    <property type="entry name" value="CELL WALL INTEGRITY AND STRESS RESPONSE COMPONENT 4-LIKE-RELATED"/>
    <property type="match status" value="1"/>
</dbReference>
<keyword evidence="12" id="KW-1185">Reference proteome</keyword>
<protein>
    <recommendedName>
        <fullName evidence="10">Reelin domain-containing protein</fullName>
    </recommendedName>
</protein>
<comment type="caution">
    <text evidence="11">The sequence shown here is derived from an EMBL/GenBank/DDBJ whole genome shotgun (WGS) entry which is preliminary data.</text>
</comment>
<dbReference type="GO" id="GO:0045087">
    <property type="term" value="P:innate immune response"/>
    <property type="evidence" value="ECO:0007669"/>
    <property type="project" value="UniProtKB-KW"/>
</dbReference>
<evidence type="ECO:0000256" key="1">
    <source>
        <dbReference type="ARBA" id="ARBA00004613"/>
    </source>
</evidence>
<dbReference type="Proteomes" id="UP001497623">
    <property type="component" value="Unassembled WGS sequence"/>
</dbReference>
<name>A0AAV2RV14_MEGNR</name>
<organism evidence="11 12">
    <name type="scientific">Meganyctiphanes norvegica</name>
    <name type="common">Northern krill</name>
    <name type="synonym">Thysanopoda norvegica</name>
    <dbReference type="NCBI Taxonomy" id="48144"/>
    <lineage>
        <taxon>Eukaryota</taxon>
        <taxon>Metazoa</taxon>
        <taxon>Ecdysozoa</taxon>
        <taxon>Arthropoda</taxon>
        <taxon>Crustacea</taxon>
        <taxon>Multicrustacea</taxon>
        <taxon>Malacostraca</taxon>
        <taxon>Eumalacostraca</taxon>
        <taxon>Eucarida</taxon>
        <taxon>Euphausiacea</taxon>
        <taxon>Euphausiidae</taxon>
        <taxon>Meganyctiphanes</taxon>
    </lineage>
</organism>
<evidence type="ECO:0000313" key="12">
    <source>
        <dbReference type="Proteomes" id="UP001497623"/>
    </source>
</evidence>
<evidence type="ECO:0000256" key="4">
    <source>
        <dbReference type="ARBA" id="ARBA00022529"/>
    </source>
</evidence>
<comment type="similarity">
    <text evidence="2">Belongs to the insect defense protein family.</text>
</comment>
<evidence type="ECO:0000256" key="7">
    <source>
        <dbReference type="ARBA" id="ARBA00022859"/>
    </source>
</evidence>
<dbReference type="GO" id="GO:0016020">
    <property type="term" value="C:membrane"/>
    <property type="evidence" value="ECO:0007669"/>
    <property type="project" value="TreeGrafter"/>
</dbReference>
<dbReference type="InterPro" id="IPR002861">
    <property type="entry name" value="Reeler_dom"/>
</dbReference>
<evidence type="ECO:0000256" key="8">
    <source>
        <dbReference type="ARBA" id="ARBA00023022"/>
    </source>
</evidence>
<proteinExistence type="inferred from homology"/>
<keyword evidence="8" id="KW-0044">Antibiotic</keyword>
<evidence type="ECO:0000259" key="10">
    <source>
        <dbReference type="Pfam" id="PF02014"/>
    </source>
</evidence>
<accession>A0AAV2RV14</accession>
<evidence type="ECO:0000313" key="11">
    <source>
        <dbReference type="EMBL" id="CAL4145727.1"/>
    </source>
</evidence>
<evidence type="ECO:0000256" key="9">
    <source>
        <dbReference type="SAM" id="SignalP"/>
    </source>
</evidence>
<keyword evidence="7" id="KW-0391">Immunity</keyword>
<dbReference type="GO" id="GO:0042742">
    <property type="term" value="P:defense response to bacterium"/>
    <property type="evidence" value="ECO:0007669"/>
    <property type="project" value="UniProtKB-KW"/>
</dbReference>
<dbReference type="PANTHER" id="PTHR45828">
    <property type="entry name" value="CYTOCHROME B561/FERRIC REDUCTASE TRANSMEMBRANE"/>
    <property type="match status" value="1"/>
</dbReference>
<dbReference type="GO" id="GO:0005576">
    <property type="term" value="C:extracellular region"/>
    <property type="evidence" value="ECO:0007669"/>
    <property type="project" value="UniProtKB-SubCell"/>
</dbReference>
<evidence type="ECO:0000256" key="6">
    <source>
        <dbReference type="ARBA" id="ARBA00022729"/>
    </source>
</evidence>
<dbReference type="EMBL" id="CAXKWB010035040">
    <property type="protein sequence ID" value="CAL4145727.1"/>
    <property type="molecule type" value="Genomic_DNA"/>
</dbReference>
<feature type="chain" id="PRO_5043595595" description="Reelin domain-containing protein" evidence="9">
    <location>
        <begin position="30"/>
        <end position="182"/>
    </location>
</feature>
<keyword evidence="4" id="KW-0929">Antimicrobial</keyword>
<feature type="domain" description="Reelin" evidence="10">
    <location>
        <begin position="58"/>
        <end position="170"/>
    </location>
</feature>
<dbReference type="Gene3D" id="2.60.40.4060">
    <property type="entry name" value="Reeler domain"/>
    <property type="match status" value="1"/>
</dbReference>
<dbReference type="Pfam" id="PF02014">
    <property type="entry name" value="Reeler"/>
    <property type="match status" value="1"/>
</dbReference>
<evidence type="ECO:0000256" key="2">
    <source>
        <dbReference type="ARBA" id="ARBA00008501"/>
    </source>
</evidence>
<dbReference type="CDD" id="cd08544">
    <property type="entry name" value="Reeler"/>
    <property type="match status" value="1"/>
</dbReference>
<comment type="subcellular location">
    <subcellularLocation>
        <location evidence="1">Secreted</location>
    </subcellularLocation>
</comment>
<keyword evidence="3" id="KW-0964">Secreted</keyword>
<keyword evidence="5" id="KW-0399">Innate immunity</keyword>
<sequence length="182" mass="20152">MGAGSRHVACDDFMRCLLVLVVYYQVSTGSSFPSTGSSIPSAGSSFPAGFPIESCHMTSQSNNFIKPVQENPSPFFLQAPVHVNPGQEIKLSLSGEIFREFLVRAYDFKGNSAGTFTRAPNYMSCDNEKDSATNANPLEKYEVEMLWKAPNYITSVTFRSVVIVDYDTAYMNIPFTINVKKQ</sequence>
<feature type="signal peptide" evidence="9">
    <location>
        <begin position="1"/>
        <end position="29"/>
    </location>
</feature>
<gene>
    <name evidence="11" type="ORF">MNOR_LOCUS29765</name>
</gene>
<dbReference type="InterPro" id="IPR051237">
    <property type="entry name" value="Ferric-chelate_Red/DefProt"/>
</dbReference>